<dbReference type="Gene3D" id="2.30.110.10">
    <property type="entry name" value="Electron Transport, Fmn-binding Protein, Chain A"/>
    <property type="match status" value="1"/>
</dbReference>
<comment type="caution">
    <text evidence="6">The sequence shown here is derived from an EMBL/GenBank/DDBJ whole genome shotgun (WGS) entry which is preliminary data.</text>
</comment>
<comment type="cofactor">
    <cofactor evidence="1">
        <name>FMN</name>
        <dbReference type="ChEBI" id="CHEBI:58210"/>
    </cofactor>
</comment>
<dbReference type="Proteomes" id="UP000237222">
    <property type="component" value="Unassembled WGS sequence"/>
</dbReference>
<evidence type="ECO:0000259" key="5">
    <source>
        <dbReference type="Pfam" id="PF12766"/>
    </source>
</evidence>
<feature type="domain" description="Pyridoxamine 5'-phosphate oxidase Alr4036 family FMN-binding" evidence="5">
    <location>
        <begin position="15"/>
        <end position="97"/>
    </location>
</feature>
<dbReference type="OrthoDB" id="5120525at2"/>
<evidence type="ECO:0000256" key="3">
    <source>
        <dbReference type="ARBA" id="ARBA00022643"/>
    </source>
</evidence>
<evidence type="ECO:0000256" key="1">
    <source>
        <dbReference type="ARBA" id="ARBA00001917"/>
    </source>
</evidence>
<dbReference type="AlphaFoldDB" id="A0A2S4HKT4"/>
<dbReference type="EMBL" id="PQGG01000003">
    <property type="protein sequence ID" value="POP54614.1"/>
    <property type="molecule type" value="Genomic_DNA"/>
</dbReference>
<sequence length="179" mass="20009">MDLIHLPHTIWNQLALAKDDRQHPWRTPVLASIDSRGLPHARTVVLRNVDSDSQVLQFFTDSRSPKVTQLSTSPQAQIVFWSNALNWQLRVTAQITIETTGAAVDAAWRQVEQSPARQDYLSPLSPGDALPAEAPMELGHTHHLAIISAKITHMDWLSLNPEGHQRAEISAGILRWLTP</sequence>
<evidence type="ECO:0000256" key="4">
    <source>
        <dbReference type="ARBA" id="ARBA00023002"/>
    </source>
</evidence>
<evidence type="ECO:0000313" key="7">
    <source>
        <dbReference type="Proteomes" id="UP000237222"/>
    </source>
</evidence>
<dbReference type="GO" id="GO:0010181">
    <property type="term" value="F:FMN binding"/>
    <property type="evidence" value="ECO:0007669"/>
    <property type="project" value="InterPro"/>
</dbReference>
<dbReference type="GO" id="GO:0004733">
    <property type="term" value="F:pyridoxamine phosphate oxidase activity"/>
    <property type="evidence" value="ECO:0007669"/>
    <property type="project" value="InterPro"/>
</dbReference>
<dbReference type="GO" id="GO:0008615">
    <property type="term" value="P:pyridoxine biosynthetic process"/>
    <property type="evidence" value="ECO:0007669"/>
    <property type="project" value="InterPro"/>
</dbReference>
<keyword evidence="4" id="KW-0560">Oxidoreductase</keyword>
<gene>
    <name evidence="6" type="ORF">C0068_01150</name>
</gene>
<dbReference type="SUPFAM" id="SSF50475">
    <property type="entry name" value="FMN-binding split barrel"/>
    <property type="match status" value="1"/>
</dbReference>
<dbReference type="PANTHER" id="PTHR10851">
    <property type="entry name" value="PYRIDOXINE-5-PHOSPHATE OXIDASE"/>
    <property type="match status" value="1"/>
</dbReference>
<name>A0A2S4HKT4_9GAMM</name>
<reference evidence="6 7" key="1">
    <citation type="submission" date="2018-01" db="EMBL/GenBank/DDBJ databases">
        <authorList>
            <person name="Yu X.-D."/>
        </authorList>
    </citation>
    <scope>NUCLEOTIDE SEQUENCE [LARGE SCALE GENOMIC DNA]</scope>
    <source>
        <strain evidence="6 7">ZX-21</strain>
    </source>
</reference>
<evidence type="ECO:0000256" key="2">
    <source>
        <dbReference type="ARBA" id="ARBA00022630"/>
    </source>
</evidence>
<protein>
    <recommendedName>
        <fullName evidence="5">Pyridoxamine 5'-phosphate oxidase Alr4036 family FMN-binding domain-containing protein</fullName>
    </recommendedName>
</protein>
<organism evidence="6 7">
    <name type="scientific">Zhongshania marina</name>
    <dbReference type="NCBI Taxonomy" id="2304603"/>
    <lineage>
        <taxon>Bacteria</taxon>
        <taxon>Pseudomonadati</taxon>
        <taxon>Pseudomonadota</taxon>
        <taxon>Gammaproteobacteria</taxon>
        <taxon>Cellvibrionales</taxon>
        <taxon>Spongiibacteraceae</taxon>
        <taxon>Zhongshania</taxon>
    </lineage>
</organism>
<dbReference type="PANTHER" id="PTHR10851:SF0">
    <property type="entry name" value="PYRIDOXINE-5'-PHOSPHATE OXIDASE"/>
    <property type="match status" value="1"/>
</dbReference>
<accession>A0A2S4HKT4</accession>
<keyword evidence="3" id="KW-0288">FMN</keyword>
<dbReference type="Pfam" id="PF12766">
    <property type="entry name" value="Pyridox_oxase_2"/>
    <property type="match status" value="1"/>
</dbReference>
<evidence type="ECO:0000313" key="6">
    <source>
        <dbReference type="EMBL" id="POP54614.1"/>
    </source>
</evidence>
<dbReference type="InterPro" id="IPR000659">
    <property type="entry name" value="Pyridox_Oxase"/>
</dbReference>
<dbReference type="InterPro" id="IPR012349">
    <property type="entry name" value="Split_barrel_FMN-bd"/>
</dbReference>
<proteinExistence type="predicted"/>
<dbReference type="InterPro" id="IPR024624">
    <property type="entry name" value="Pyridox_Oxase_Alr4036_FMN-bd"/>
</dbReference>
<dbReference type="RefSeq" id="WP_103682657.1">
    <property type="nucleotide sequence ID" value="NZ_PQGG01000003.1"/>
</dbReference>
<keyword evidence="2" id="KW-0285">Flavoprotein</keyword>